<comment type="subunit">
    <text evidence="7 8">Component of the eukaryotic translation initiation factor 3 (eIF-3) complex.</text>
</comment>
<dbReference type="PROSITE" id="PS50102">
    <property type="entry name" value="RRM"/>
    <property type="match status" value="1"/>
</dbReference>
<gene>
    <name evidence="10" type="ORF">MN116_001862</name>
</gene>
<protein>
    <recommendedName>
        <fullName evidence="7 8">Eukaryotic translation initiation factor 3 subunit B</fullName>
        <shortName evidence="7 8">eIF3b</shortName>
    </recommendedName>
    <alternativeName>
        <fullName evidence="7">Eukaryotic translation initiation factor 3 subunit 9</fullName>
    </alternativeName>
</protein>
<dbReference type="InterPro" id="IPR011400">
    <property type="entry name" value="EIF3B"/>
</dbReference>
<evidence type="ECO:0000313" key="10">
    <source>
        <dbReference type="EMBL" id="KAK4474737.1"/>
    </source>
</evidence>
<comment type="subcellular location">
    <subcellularLocation>
        <location evidence="1 7 8">Cytoplasm</location>
    </subcellularLocation>
</comment>
<comment type="function">
    <text evidence="7">RNA-binding component of the eukaryotic translation initiation factor 3 (eIF-3) complex, which is involved in protein synthesis of a specialized repertoire of mRNAs and, together with other initiation factors, stimulates binding of mRNA and methionyl-tRNAi to the 40S ribosome. The eIF-3 complex specifically targets and initiates translation of a subset of mRNAs involved in cell proliferation.</text>
</comment>
<evidence type="ECO:0000313" key="11">
    <source>
        <dbReference type="Proteomes" id="UP001292079"/>
    </source>
</evidence>
<dbReference type="InterPro" id="IPR035979">
    <property type="entry name" value="RBD_domain_sf"/>
</dbReference>
<keyword evidence="4" id="KW-0853">WD repeat</keyword>
<dbReference type="SMART" id="SM00360">
    <property type="entry name" value="RRM"/>
    <property type="match status" value="1"/>
</dbReference>
<evidence type="ECO:0000256" key="8">
    <source>
        <dbReference type="PIRNR" id="PIRNR036424"/>
    </source>
</evidence>
<dbReference type="InterPro" id="IPR015943">
    <property type="entry name" value="WD40/YVTN_repeat-like_dom_sf"/>
</dbReference>
<evidence type="ECO:0000259" key="9">
    <source>
        <dbReference type="PROSITE" id="PS50102"/>
    </source>
</evidence>
<dbReference type="Gene3D" id="3.30.70.330">
    <property type="match status" value="1"/>
</dbReference>
<dbReference type="Pfam" id="PF08662">
    <property type="entry name" value="eIF2A"/>
    <property type="match status" value="1"/>
</dbReference>
<evidence type="ECO:0000256" key="6">
    <source>
        <dbReference type="ARBA" id="ARBA00022917"/>
    </source>
</evidence>
<evidence type="ECO:0000256" key="7">
    <source>
        <dbReference type="HAMAP-Rule" id="MF_03001"/>
    </source>
</evidence>
<evidence type="ECO:0000256" key="5">
    <source>
        <dbReference type="ARBA" id="ARBA00022884"/>
    </source>
</evidence>
<sequence length="728" mass="82891">MDVCIVIVANGRQMTDLTTIISMRHVKVKDEPSSIVLDIDNCCPCVSCPASSSTFTMPSFAGLDVDDEEIIPDILDQKPKIEDHLGSTVIVDGCPVVGPAKFELLKKFLLDKFSKIGPIVDHEFPLDNEKQTKGYIFITYENGKAASQAVRTMNNTPLDKNHTFQVTLLSDFERATDVSTEWVPPPKQEYKDLGNLKSWLLNEFCRDQFAVVYNDGETGSVYWHTPVEPVIAEERAHWTDGWMRWSPRGTYLATMHPLGVILWGGEKFQKIGRFPHSGVKTIEFSPMEQFMITLSPSANFSTDERADAIVWDVKRCVSRREFSVPIDFHPVFRWSPKDEYFACLRDGVISIYCTSNFRLLDKKKLGGNVRDFSWSLSDNSLAYWIPESDNTPARVVLMEVPSRQELCTKNLFSVAEISLFWHDQGDFLAVQVLRCAKKKLDGEKQVKYVGTYTNFEIVRLREKLYPVDQLEVKGTVSNFQWEPSGTRFAFLQSVTSGKLSVAIYDVSRGSNIREVTVLDLASPRTNDLRWSPKGGIIVVAGLRSADGILEFISANDGQILAKGEHPTVSDVQWDPTGRYLATTVSSFYQKNDNAIWFWNCVGRCLFKMNLSGIRTFTWRPRPPTLLSAEQLQTIKRNMPKYNSQLANEDRMLASKASRELFEKRQKLLTEFNTWKSKLIKLYNQDEEERFRLRGATTDISSSGETQTEEELELLINAVHETIRKNTEE</sequence>
<name>A0AAE1ZIY9_SCHME</name>
<dbReference type="Gene3D" id="2.130.10.10">
    <property type="entry name" value="YVTN repeat-like/Quinoprotein amine dehydrogenase"/>
    <property type="match status" value="2"/>
</dbReference>
<dbReference type="AlphaFoldDB" id="A0AAE1ZIY9"/>
<dbReference type="CDD" id="cd12278">
    <property type="entry name" value="RRM_eIF3B"/>
    <property type="match status" value="1"/>
</dbReference>
<dbReference type="PANTHER" id="PTHR14068:SF0">
    <property type="entry name" value="EUKARYOTIC TRANSLATION INITIATION FACTOR 3 SUBUNIT B"/>
    <property type="match status" value="1"/>
</dbReference>
<evidence type="ECO:0000256" key="4">
    <source>
        <dbReference type="ARBA" id="ARBA00022574"/>
    </source>
</evidence>
<keyword evidence="6 7" id="KW-0648">Protein biosynthesis</keyword>
<keyword evidence="5 7" id="KW-0694">RNA-binding</keyword>
<comment type="function">
    <text evidence="8">Component of the eukaryotic translation initiation factor 3 (eIF-3) complex, which is involved in protein synthesis and, together with other initiation factors, stimulates binding of mRNA and methionyl-tRNAi to the 40S ribosome.</text>
</comment>
<organism evidence="10 11">
    <name type="scientific">Schistosoma mekongi</name>
    <name type="common">Parasitic worm</name>
    <dbReference type="NCBI Taxonomy" id="38744"/>
    <lineage>
        <taxon>Eukaryota</taxon>
        <taxon>Metazoa</taxon>
        <taxon>Spiralia</taxon>
        <taxon>Lophotrochozoa</taxon>
        <taxon>Platyhelminthes</taxon>
        <taxon>Trematoda</taxon>
        <taxon>Digenea</taxon>
        <taxon>Strigeidida</taxon>
        <taxon>Schistosomatoidea</taxon>
        <taxon>Schistosomatidae</taxon>
        <taxon>Schistosoma</taxon>
    </lineage>
</organism>
<dbReference type="GO" id="GO:0001732">
    <property type="term" value="P:formation of cytoplasmic translation initiation complex"/>
    <property type="evidence" value="ECO:0007669"/>
    <property type="project" value="UniProtKB-UniRule"/>
</dbReference>
<dbReference type="InterPro" id="IPR013979">
    <property type="entry name" value="TIF_beta_prop-like"/>
</dbReference>
<dbReference type="InterPro" id="IPR012677">
    <property type="entry name" value="Nucleotide-bd_a/b_plait_sf"/>
</dbReference>
<dbReference type="GO" id="GO:0033290">
    <property type="term" value="C:eukaryotic 48S preinitiation complex"/>
    <property type="evidence" value="ECO:0007669"/>
    <property type="project" value="UniProtKB-UniRule"/>
</dbReference>
<keyword evidence="3 7" id="KW-0396">Initiation factor</keyword>
<dbReference type="InterPro" id="IPR000504">
    <property type="entry name" value="RRM_dom"/>
</dbReference>
<dbReference type="InterPro" id="IPR034363">
    <property type="entry name" value="eIF3B_RRM"/>
</dbReference>
<dbReference type="SUPFAM" id="SSF82171">
    <property type="entry name" value="DPP6 N-terminal domain-like"/>
    <property type="match status" value="1"/>
</dbReference>
<dbReference type="Pfam" id="PF00076">
    <property type="entry name" value="RRM_1"/>
    <property type="match status" value="1"/>
</dbReference>
<feature type="domain" description="RRM" evidence="9">
    <location>
        <begin position="87"/>
        <end position="171"/>
    </location>
</feature>
<accession>A0AAE1ZIY9</accession>
<dbReference type="SUPFAM" id="SSF54928">
    <property type="entry name" value="RNA-binding domain, RBD"/>
    <property type="match status" value="1"/>
</dbReference>
<dbReference type="PANTHER" id="PTHR14068">
    <property type="entry name" value="EUKARYOTIC TRANSLATION INITIATION FACTOR 3 EIF3 -RELATED"/>
    <property type="match status" value="1"/>
</dbReference>
<dbReference type="GO" id="GO:0003743">
    <property type="term" value="F:translation initiation factor activity"/>
    <property type="evidence" value="ECO:0007669"/>
    <property type="project" value="UniProtKB-UniRule"/>
</dbReference>
<comment type="similarity">
    <text evidence="7 8">Belongs to the eIF-3 subunit B family.</text>
</comment>
<reference evidence="10" key="2">
    <citation type="journal article" date="2023" name="Infect Dis Poverty">
        <title>Chromosome-scale genome of the human blood fluke Schistosoma mekongi and its implications for public health.</title>
        <authorList>
            <person name="Zhou M."/>
            <person name="Xu L."/>
            <person name="Xu D."/>
            <person name="Chen W."/>
            <person name="Khan J."/>
            <person name="Hu Y."/>
            <person name="Huang H."/>
            <person name="Wei H."/>
            <person name="Zhang Y."/>
            <person name="Chusongsang P."/>
            <person name="Tanasarnprasert K."/>
            <person name="Hu X."/>
            <person name="Limpanont Y."/>
            <person name="Lv Z."/>
        </authorList>
    </citation>
    <scope>NUCLEOTIDE SEQUENCE</scope>
    <source>
        <strain evidence="10">LV_2022a</strain>
    </source>
</reference>
<evidence type="ECO:0000256" key="2">
    <source>
        <dbReference type="ARBA" id="ARBA00022490"/>
    </source>
</evidence>
<dbReference type="Proteomes" id="UP001292079">
    <property type="component" value="Unassembled WGS sequence"/>
</dbReference>
<dbReference type="GO" id="GO:0003723">
    <property type="term" value="F:RNA binding"/>
    <property type="evidence" value="ECO:0007669"/>
    <property type="project" value="UniProtKB-UniRule"/>
</dbReference>
<dbReference type="GO" id="GO:0031369">
    <property type="term" value="F:translation initiation factor binding"/>
    <property type="evidence" value="ECO:0007669"/>
    <property type="project" value="InterPro"/>
</dbReference>
<dbReference type="GO" id="GO:0016282">
    <property type="term" value="C:eukaryotic 43S preinitiation complex"/>
    <property type="evidence" value="ECO:0007669"/>
    <property type="project" value="UniProtKB-UniRule"/>
</dbReference>
<dbReference type="PIRSF" id="PIRSF036424">
    <property type="entry name" value="eIF3b"/>
    <property type="match status" value="1"/>
</dbReference>
<dbReference type="GO" id="GO:0005852">
    <property type="term" value="C:eukaryotic translation initiation factor 3 complex"/>
    <property type="evidence" value="ECO:0007669"/>
    <property type="project" value="UniProtKB-UniRule"/>
</dbReference>
<dbReference type="HAMAP" id="MF_03001">
    <property type="entry name" value="eIF3b"/>
    <property type="match status" value="1"/>
</dbReference>
<dbReference type="EMBL" id="JALJAT010000001">
    <property type="protein sequence ID" value="KAK4474737.1"/>
    <property type="molecule type" value="Genomic_DNA"/>
</dbReference>
<comment type="caution">
    <text evidence="10">The sequence shown here is derived from an EMBL/GenBank/DDBJ whole genome shotgun (WGS) entry which is preliminary data.</text>
</comment>
<evidence type="ECO:0000256" key="1">
    <source>
        <dbReference type="ARBA" id="ARBA00004496"/>
    </source>
</evidence>
<keyword evidence="11" id="KW-1185">Reference proteome</keyword>
<evidence type="ECO:0000256" key="3">
    <source>
        <dbReference type="ARBA" id="ARBA00022540"/>
    </source>
</evidence>
<proteinExistence type="inferred from homology"/>
<reference evidence="10" key="1">
    <citation type="submission" date="2022-04" db="EMBL/GenBank/DDBJ databases">
        <authorList>
            <person name="Xu L."/>
            <person name="Lv Z."/>
        </authorList>
    </citation>
    <scope>NUCLEOTIDE SEQUENCE</scope>
    <source>
        <strain evidence="10">LV_2022a</strain>
    </source>
</reference>
<keyword evidence="2 7" id="KW-0963">Cytoplasm</keyword>